<dbReference type="Proteomes" id="UP000001422">
    <property type="component" value="Chromosome"/>
</dbReference>
<organism evidence="1 2">
    <name type="scientific">Parasynechococcus marenigrum (strain WH8102)</name>
    <dbReference type="NCBI Taxonomy" id="84588"/>
    <lineage>
        <taxon>Bacteria</taxon>
        <taxon>Bacillati</taxon>
        <taxon>Cyanobacteriota</taxon>
        <taxon>Cyanophyceae</taxon>
        <taxon>Synechococcales</taxon>
        <taxon>Prochlorococcaceae</taxon>
        <taxon>Parasynechococcus</taxon>
        <taxon>Parasynechococcus marenigrum</taxon>
    </lineage>
</organism>
<dbReference type="Gene3D" id="1.10.3460.10">
    <property type="entry name" value="Chlorophyll a/b binding protein domain"/>
    <property type="match status" value="1"/>
</dbReference>
<gene>
    <name evidence="1" type="primary">hli5</name>
    <name evidence="1" type="ordered locus">SYNW2403</name>
</gene>
<dbReference type="EMBL" id="BX569695">
    <property type="protein sequence ID" value="CAE08918.1"/>
    <property type="molecule type" value="Genomic_DNA"/>
</dbReference>
<dbReference type="eggNOG" id="ENOG503412Q">
    <property type="taxonomic scope" value="Bacteria"/>
</dbReference>
<name>Q7U3M8_PARMW</name>
<sequence>MAGPHARRALGAETVRKSNPYQLKRGNQRSRVTVLYRSIEIPMANSNDNWFQTTAAREIHLEQLKQAERFNGRAAMLGIVIGIITEGLTGAGIAHQIGLGPLVDGYAACRTQFLPFCF</sequence>
<dbReference type="HOGENOM" id="CLU_2072009_0_0_3"/>
<dbReference type="AlphaFoldDB" id="Q7U3M8"/>
<reference evidence="1 2" key="1">
    <citation type="journal article" date="2003" name="Nature">
        <title>The genome of a motile marine Synechococcus.</title>
        <authorList>
            <person name="Palenik B."/>
            <person name="Brahamsha B."/>
            <person name="Larimer F."/>
            <person name="Land M."/>
            <person name="Hauser L."/>
            <person name="Chain P."/>
            <person name="Lamerdin J."/>
            <person name="Regala W."/>
            <person name="Allen E.A."/>
            <person name="McCarren J."/>
            <person name="Paulsen I."/>
            <person name="Dufresne A."/>
            <person name="Partensky F."/>
            <person name="Webb E."/>
            <person name="Waterbury J."/>
        </authorList>
    </citation>
    <scope>NUCLEOTIDE SEQUENCE [LARGE SCALE GENOMIC DNA]</scope>
    <source>
        <strain evidence="1 2">WH8102</strain>
    </source>
</reference>
<keyword evidence="2" id="KW-1185">Reference proteome</keyword>
<accession>Q7U3M8</accession>
<dbReference type="STRING" id="84588.SYNW2403"/>
<evidence type="ECO:0000313" key="2">
    <source>
        <dbReference type="Proteomes" id="UP000001422"/>
    </source>
</evidence>
<dbReference type="KEGG" id="syw:SYNW2403"/>
<protein>
    <submittedName>
        <fullName evidence="1">High light inducible protein</fullName>
    </submittedName>
</protein>
<proteinExistence type="predicted"/>
<evidence type="ECO:0000313" key="1">
    <source>
        <dbReference type="EMBL" id="CAE08918.1"/>
    </source>
</evidence>
<dbReference type="SUPFAM" id="SSF103511">
    <property type="entry name" value="Chlorophyll a-b binding protein"/>
    <property type="match status" value="1"/>
</dbReference>